<dbReference type="VEuPathDB" id="TriTrypDB:BSAL_28040"/>
<reference evidence="3" key="1">
    <citation type="submission" date="2015-09" db="EMBL/GenBank/DDBJ databases">
        <authorList>
            <consortium name="Pathogen Informatics"/>
        </authorList>
    </citation>
    <scope>NUCLEOTIDE SEQUENCE [LARGE SCALE GENOMIC DNA]</scope>
    <source>
        <strain evidence="3">Lake Konstanz</strain>
    </source>
</reference>
<keyword evidence="3" id="KW-1185">Reference proteome</keyword>
<dbReference type="AlphaFoldDB" id="A0A0S4JKE9"/>
<dbReference type="EMBL" id="CYKH01001851">
    <property type="protein sequence ID" value="CUG90628.1"/>
    <property type="molecule type" value="Genomic_DNA"/>
</dbReference>
<proteinExistence type="predicted"/>
<feature type="compositionally biased region" description="Low complexity" evidence="1">
    <location>
        <begin position="229"/>
        <end position="253"/>
    </location>
</feature>
<evidence type="ECO:0000256" key="1">
    <source>
        <dbReference type="SAM" id="MobiDB-lite"/>
    </source>
</evidence>
<dbReference type="OMA" id="WIFRNAS"/>
<sequence length="386" mass="44045">MGSFRRSGLLKNVPSPYRTEGGHVPIYSVAHGRIQKRNWIFRNASWCDLCKEPVALWVNHHGRKDHALLDLHYSQMVEWPRRWRAEDILHTFLSQLKVPIDRYQAQYSHHDRERRNEIYSMIVKLEAEGVLFLGEPRQSFLFRMQGGLRGMDHQGALVLHEFILGPFMRLYPEGGIQDFSNLVDFVTCSYNMETVYDLCGFYSIDRSGRDMKPSSPAAMGLGGIASSSSATTGFQSTPATSSTQAAPATATEIAKAEQEEEDAFSRKAVFVRQLLGQLRWVLDDDREHPTGKVFAPHIVVLSEILIKALVAEIIAVRICEYVVRVEPVWRDFGFERKALAKDTNKELKRPTVTPPPGVRFFYRHMSEKHDDLYDAGAVVRPPPKDW</sequence>
<accession>A0A0S4JKE9</accession>
<protein>
    <recommendedName>
        <fullName evidence="4">RNA editing complex protein MP61</fullName>
    </recommendedName>
</protein>
<name>A0A0S4JKE9_BODSA</name>
<organism evidence="2 3">
    <name type="scientific">Bodo saltans</name>
    <name type="common">Flagellated protozoan</name>
    <dbReference type="NCBI Taxonomy" id="75058"/>
    <lineage>
        <taxon>Eukaryota</taxon>
        <taxon>Discoba</taxon>
        <taxon>Euglenozoa</taxon>
        <taxon>Kinetoplastea</taxon>
        <taxon>Metakinetoplastina</taxon>
        <taxon>Eubodonida</taxon>
        <taxon>Bodonidae</taxon>
        <taxon>Bodo</taxon>
    </lineage>
</organism>
<evidence type="ECO:0000313" key="2">
    <source>
        <dbReference type="EMBL" id="CUG90628.1"/>
    </source>
</evidence>
<gene>
    <name evidence="2" type="ORF">BSAL_28040</name>
</gene>
<evidence type="ECO:0008006" key="4">
    <source>
        <dbReference type="Google" id="ProtNLM"/>
    </source>
</evidence>
<dbReference type="Proteomes" id="UP000051952">
    <property type="component" value="Unassembled WGS sequence"/>
</dbReference>
<feature type="region of interest" description="Disordered" evidence="1">
    <location>
        <begin position="229"/>
        <end position="257"/>
    </location>
</feature>
<dbReference type="OrthoDB" id="264043at2759"/>
<evidence type="ECO:0000313" key="3">
    <source>
        <dbReference type="Proteomes" id="UP000051952"/>
    </source>
</evidence>
<dbReference type="CDD" id="cd23721">
    <property type="entry name" value="ZF_RNaseIII_KREPB7"/>
    <property type="match status" value="1"/>
</dbReference>